<dbReference type="PANTHER" id="PTHR32114">
    <property type="entry name" value="ABC TRANSPORTER ABCH.3"/>
    <property type="match status" value="1"/>
</dbReference>
<feature type="coiled-coil region" evidence="4">
    <location>
        <begin position="243"/>
        <end position="365"/>
    </location>
</feature>
<organism evidence="6 7">
    <name type="scientific">Paenibacillus septentrionalis</name>
    <dbReference type="NCBI Taxonomy" id="429342"/>
    <lineage>
        <taxon>Bacteria</taxon>
        <taxon>Bacillati</taxon>
        <taxon>Bacillota</taxon>
        <taxon>Bacilli</taxon>
        <taxon>Bacillales</taxon>
        <taxon>Paenibacillaceae</taxon>
        <taxon>Paenibacillus</taxon>
    </lineage>
</organism>
<comment type="subunit">
    <text evidence="2">Heterodimer of SbcC and SbcD.</text>
</comment>
<accession>A0ABW1V291</accession>
<name>A0ABW1V291_9BACL</name>
<dbReference type="Proteomes" id="UP001596233">
    <property type="component" value="Unassembled WGS sequence"/>
</dbReference>
<dbReference type="RefSeq" id="WP_379233244.1">
    <property type="nucleotide sequence ID" value="NZ_JBHSTE010000002.1"/>
</dbReference>
<feature type="coiled-coil region" evidence="4">
    <location>
        <begin position="846"/>
        <end position="873"/>
    </location>
</feature>
<dbReference type="Pfam" id="PF13476">
    <property type="entry name" value="AAA_23"/>
    <property type="match status" value="1"/>
</dbReference>
<dbReference type="Pfam" id="PF13558">
    <property type="entry name" value="SbcC_Walker_B"/>
    <property type="match status" value="1"/>
</dbReference>
<feature type="coiled-coil region" evidence="4">
    <location>
        <begin position="620"/>
        <end position="805"/>
    </location>
</feature>
<evidence type="ECO:0000313" key="6">
    <source>
        <dbReference type="EMBL" id="MFC6332655.1"/>
    </source>
</evidence>
<feature type="domain" description="Rad50/SbcC-type AAA" evidence="5">
    <location>
        <begin position="5"/>
        <end position="216"/>
    </location>
</feature>
<evidence type="ECO:0000256" key="3">
    <source>
        <dbReference type="ARBA" id="ARBA00013368"/>
    </source>
</evidence>
<reference evidence="7" key="1">
    <citation type="journal article" date="2019" name="Int. J. Syst. Evol. Microbiol.">
        <title>The Global Catalogue of Microorganisms (GCM) 10K type strain sequencing project: providing services to taxonomists for standard genome sequencing and annotation.</title>
        <authorList>
            <consortium name="The Broad Institute Genomics Platform"/>
            <consortium name="The Broad Institute Genome Sequencing Center for Infectious Disease"/>
            <person name="Wu L."/>
            <person name="Ma J."/>
        </authorList>
    </citation>
    <scope>NUCLEOTIDE SEQUENCE [LARGE SCALE GENOMIC DNA]</scope>
    <source>
        <strain evidence="7">PCU 280</strain>
    </source>
</reference>
<keyword evidence="7" id="KW-1185">Reference proteome</keyword>
<evidence type="ECO:0000259" key="5">
    <source>
        <dbReference type="Pfam" id="PF13476"/>
    </source>
</evidence>
<evidence type="ECO:0000256" key="1">
    <source>
        <dbReference type="ARBA" id="ARBA00006930"/>
    </source>
</evidence>
<protein>
    <recommendedName>
        <fullName evidence="3">Nuclease SbcCD subunit C</fullName>
    </recommendedName>
</protein>
<dbReference type="SUPFAM" id="SSF52540">
    <property type="entry name" value="P-loop containing nucleoside triphosphate hydrolases"/>
    <property type="match status" value="2"/>
</dbReference>
<keyword evidence="4" id="KW-0175">Coiled coil</keyword>
<proteinExistence type="inferred from homology"/>
<evidence type="ECO:0000256" key="4">
    <source>
        <dbReference type="SAM" id="Coils"/>
    </source>
</evidence>
<dbReference type="PANTHER" id="PTHR32114:SF2">
    <property type="entry name" value="ABC TRANSPORTER ABCH.3"/>
    <property type="match status" value="1"/>
</dbReference>
<evidence type="ECO:0000256" key="2">
    <source>
        <dbReference type="ARBA" id="ARBA00011322"/>
    </source>
</evidence>
<dbReference type="EMBL" id="JBHSTE010000002">
    <property type="protein sequence ID" value="MFC6332655.1"/>
    <property type="molecule type" value="Genomic_DNA"/>
</dbReference>
<feature type="coiled-coil region" evidence="4">
    <location>
        <begin position="389"/>
        <end position="430"/>
    </location>
</feature>
<gene>
    <name evidence="6" type="ORF">ACFP56_08455</name>
</gene>
<comment type="caution">
    <text evidence="6">The sequence shown here is derived from an EMBL/GenBank/DDBJ whole genome shotgun (WGS) entry which is preliminary data.</text>
</comment>
<dbReference type="InterPro" id="IPR038729">
    <property type="entry name" value="Rad50/SbcC_AAA"/>
</dbReference>
<evidence type="ECO:0000313" key="7">
    <source>
        <dbReference type="Proteomes" id="UP001596233"/>
    </source>
</evidence>
<comment type="similarity">
    <text evidence="1">Belongs to the SMC family. SbcC subfamily.</text>
</comment>
<dbReference type="InterPro" id="IPR027417">
    <property type="entry name" value="P-loop_NTPase"/>
</dbReference>
<dbReference type="Gene3D" id="3.40.50.300">
    <property type="entry name" value="P-loop containing nucleotide triphosphate hydrolases"/>
    <property type="match status" value="2"/>
</dbReference>
<sequence>MRPIQLTLTAFGPYREREMIDFRKLGDHRLFVISGNTGAGKTTIFDAICFALYGEASGEDRAETRMLRSHFADEAIHTSVELVFAVKDKQYRIFRQMKHRKGNNKSETGEKIELFEITDDGEVPAVDRFIIRDVDQRLAEIIGLTKDQFSQIVMLPQGEFRKLLTSSTDNKEEILRKIFQTEKFDRLEQLIGQRTKQLQEQLRDQQQAQRQLLQQIAEQIPLRAGSLLAEVYEQEQQNSYQVLQGLSEEQKAYEVLQRQLEQKKIELADKLSISRKALQEAEQHNSKLVQLEEKKTQLKQLKEQEHQIEASKIKLTEGEKARFVEPFEERWQQAERQAREAGERLQLLTERKHKHQQELQEAQLQWEAQQALEPQRSAMQLELHELESLVPIVKQLQQLQQQRTELENELQRLQKDLASREQELQLAKDRRLQLAALLENNEQDAVKFAELQAQLRTIQKQGTEISTLVNETSDLIALHQNSHTVSSEVDRAYEAVRQLEQQWLEGQASELAIHLHDGQPCPVCGSEQHPNKASRAASMPTKEQLETAKTVHMQKLQAQQRVEADQQAKLQLLIAQLEQQETIMDEQGVAITFAPYDDMKLVRSKLEQAQGLLRMEWKKVKDQSVELQAAIELARQHKQEHAELEQRVQQQEKERESLLTKLQQIQIQHATNTSASSQLTERVPQQLQDSSKLQVKLQELRQQVEQLQLKWKEASDAYQNAVTQHTTVAAQLEEQQKQITRLQSELDSSKIKLRAQLEEAGFADHAHYQAAKQSLEHLKQLRSVIEQFEQQHNRLLHEIDLLQQSVAQQPAALDIEPLQQQFESSQLEFEQLLEQEAEQKRCFADIVRFIERIEGYSGQLQHLEEKLSLLSDLFTTMKGDNPLKLSFERYILIDYLEQILVMANVRLGKLSNGQFELKRSDRLETHGKQSGLGLDVYDAYTGQNRDVKTLSGGEKFNAALCLALGMTDVIQAHQGGVSIEMMFIDEGFGSLDEESLQKAIQTLVELQRAGRMIGVISHVQELKSALPACLEVTKTLDGHSKTQFVVN</sequence>